<proteinExistence type="predicted"/>
<feature type="compositionally biased region" description="Polar residues" evidence="2">
    <location>
        <begin position="209"/>
        <end position="218"/>
    </location>
</feature>
<keyword evidence="4" id="KW-1185">Reference proteome</keyword>
<name>A0A1Y2H686_9FUNG</name>
<protein>
    <submittedName>
        <fullName evidence="3">Uncharacterized protein</fullName>
    </submittedName>
</protein>
<comment type="caution">
    <text evidence="3">The sequence shown here is derived from an EMBL/GenBank/DDBJ whole genome shotgun (WGS) entry which is preliminary data.</text>
</comment>
<feature type="coiled-coil region" evidence="1">
    <location>
        <begin position="2"/>
        <end position="29"/>
    </location>
</feature>
<evidence type="ECO:0000313" key="4">
    <source>
        <dbReference type="Proteomes" id="UP000193411"/>
    </source>
</evidence>
<sequence length="225" mass="24799">HAANRIKLCQELEEDLERSERQRRSVILHKYRAFEVGSNGIATSDLDRMRHQATTQRVALRKQTLANHPWFNELLRIVLGGGSSSSSGQQTANTASSQNRKQLSEAERLLLVRVRGLLGDGVELTKAELVRLLKLVPPQTMTNDSVQRVLKFLQGKVGMTEIEYLHALEASGHINKNSTNQVEAGGPTRSGSSQQHVQISEENQGIAPQRNSSATASVGIQSVFL</sequence>
<keyword evidence="1" id="KW-0175">Coiled coil</keyword>
<dbReference type="EMBL" id="MCFL01000108">
    <property type="protein sequence ID" value="ORZ30025.1"/>
    <property type="molecule type" value="Genomic_DNA"/>
</dbReference>
<evidence type="ECO:0000256" key="2">
    <source>
        <dbReference type="SAM" id="MobiDB-lite"/>
    </source>
</evidence>
<accession>A0A1Y2H686</accession>
<feature type="region of interest" description="Disordered" evidence="2">
    <location>
        <begin position="176"/>
        <end position="218"/>
    </location>
</feature>
<organism evidence="3 4">
    <name type="scientific">Catenaria anguillulae PL171</name>
    <dbReference type="NCBI Taxonomy" id="765915"/>
    <lineage>
        <taxon>Eukaryota</taxon>
        <taxon>Fungi</taxon>
        <taxon>Fungi incertae sedis</taxon>
        <taxon>Blastocladiomycota</taxon>
        <taxon>Blastocladiomycetes</taxon>
        <taxon>Blastocladiales</taxon>
        <taxon>Catenariaceae</taxon>
        <taxon>Catenaria</taxon>
    </lineage>
</organism>
<dbReference type="OrthoDB" id="2141068at2759"/>
<dbReference type="AlphaFoldDB" id="A0A1Y2H686"/>
<dbReference type="Proteomes" id="UP000193411">
    <property type="component" value="Unassembled WGS sequence"/>
</dbReference>
<feature type="compositionally biased region" description="Polar residues" evidence="2">
    <location>
        <begin position="189"/>
        <end position="203"/>
    </location>
</feature>
<feature type="non-terminal residue" evidence="3">
    <location>
        <position position="225"/>
    </location>
</feature>
<feature type="non-terminal residue" evidence="3">
    <location>
        <position position="1"/>
    </location>
</feature>
<reference evidence="3 4" key="1">
    <citation type="submission" date="2016-07" db="EMBL/GenBank/DDBJ databases">
        <title>Pervasive Adenine N6-methylation of Active Genes in Fungi.</title>
        <authorList>
            <consortium name="DOE Joint Genome Institute"/>
            <person name="Mondo S.J."/>
            <person name="Dannebaum R.O."/>
            <person name="Kuo R.C."/>
            <person name="Labutti K."/>
            <person name="Haridas S."/>
            <person name="Kuo A."/>
            <person name="Salamov A."/>
            <person name="Ahrendt S.R."/>
            <person name="Lipzen A."/>
            <person name="Sullivan W."/>
            <person name="Andreopoulos W.B."/>
            <person name="Clum A."/>
            <person name="Lindquist E."/>
            <person name="Daum C."/>
            <person name="Ramamoorthy G.K."/>
            <person name="Gryganskyi A."/>
            <person name="Culley D."/>
            <person name="Magnuson J.K."/>
            <person name="James T.Y."/>
            <person name="O'Malley M.A."/>
            <person name="Stajich J.E."/>
            <person name="Spatafora J.W."/>
            <person name="Visel A."/>
            <person name="Grigoriev I.V."/>
        </authorList>
    </citation>
    <scope>NUCLEOTIDE SEQUENCE [LARGE SCALE GENOMIC DNA]</scope>
    <source>
        <strain evidence="3 4">PL171</strain>
    </source>
</reference>
<evidence type="ECO:0000256" key="1">
    <source>
        <dbReference type="SAM" id="Coils"/>
    </source>
</evidence>
<gene>
    <name evidence="3" type="ORF">BCR44DRAFT_1446618</name>
</gene>
<evidence type="ECO:0000313" key="3">
    <source>
        <dbReference type="EMBL" id="ORZ30025.1"/>
    </source>
</evidence>